<evidence type="ECO:0000256" key="4">
    <source>
        <dbReference type="ARBA" id="ARBA00022840"/>
    </source>
</evidence>
<dbReference type="Gene3D" id="3.40.50.300">
    <property type="entry name" value="P-loop containing nucleotide triphosphate hydrolases"/>
    <property type="match status" value="2"/>
</dbReference>
<gene>
    <name evidence="10" type="primary">cydD</name>
    <name evidence="10" type="ORF">GCM10009655_16410</name>
</gene>
<feature type="domain" description="ABC transporter" evidence="8">
    <location>
        <begin position="328"/>
        <end position="544"/>
    </location>
</feature>
<dbReference type="PANTHER" id="PTHR24221:SF654">
    <property type="entry name" value="ATP-BINDING CASSETTE SUB-FAMILY B MEMBER 6"/>
    <property type="match status" value="1"/>
</dbReference>
<dbReference type="PROSITE" id="PS50893">
    <property type="entry name" value="ABC_TRANSPORTER_2"/>
    <property type="match status" value="2"/>
</dbReference>
<feature type="transmembrane region" description="Helical" evidence="7">
    <location>
        <begin position="132"/>
        <end position="151"/>
    </location>
</feature>
<reference evidence="10 11" key="1">
    <citation type="journal article" date="2019" name="Int. J. Syst. Evol. Microbiol.">
        <title>The Global Catalogue of Microorganisms (GCM) 10K type strain sequencing project: providing services to taxonomists for standard genome sequencing and annotation.</title>
        <authorList>
            <consortium name="The Broad Institute Genomics Platform"/>
            <consortium name="The Broad Institute Genome Sequencing Center for Infectious Disease"/>
            <person name="Wu L."/>
            <person name="Ma J."/>
        </authorList>
    </citation>
    <scope>NUCLEOTIDE SEQUENCE [LARGE SCALE GENOMIC DNA]</scope>
    <source>
        <strain evidence="10 11">JCM 12762</strain>
    </source>
</reference>
<evidence type="ECO:0000313" key="10">
    <source>
        <dbReference type="EMBL" id="GAA1217698.1"/>
    </source>
</evidence>
<dbReference type="PROSITE" id="PS50929">
    <property type="entry name" value="ABC_TM1F"/>
    <property type="match status" value="2"/>
</dbReference>
<evidence type="ECO:0000256" key="2">
    <source>
        <dbReference type="ARBA" id="ARBA00022692"/>
    </source>
</evidence>
<feature type="transmembrane region" description="Helical" evidence="7">
    <location>
        <begin position="269"/>
        <end position="289"/>
    </location>
</feature>
<dbReference type="InterPro" id="IPR011527">
    <property type="entry name" value="ABC1_TM_dom"/>
</dbReference>
<keyword evidence="6 7" id="KW-0472">Membrane</keyword>
<organism evidence="10 11">
    <name type="scientific">Rhodoglobus aureus</name>
    <dbReference type="NCBI Taxonomy" id="191497"/>
    <lineage>
        <taxon>Bacteria</taxon>
        <taxon>Bacillati</taxon>
        <taxon>Actinomycetota</taxon>
        <taxon>Actinomycetes</taxon>
        <taxon>Micrococcales</taxon>
        <taxon>Microbacteriaceae</taxon>
        <taxon>Rhodoglobus</taxon>
    </lineage>
</organism>
<feature type="transmembrane region" description="Helical" evidence="7">
    <location>
        <begin position="21"/>
        <end position="42"/>
    </location>
</feature>
<dbReference type="InterPro" id="IPR027417">
    <property type="entry name" value="P-loop_NTPase"/>
</dbReference>
<feature type="domain" description="ABC transmembrane type-1" evidence="9">
    <location>
        <begin position="568"/>
        <end position="851"/>
    </location>
</feature>
<dbReference type="SMART" id="SM00382">
    <property type="entry name" value="AAA"/>
    <property type="match status" value="2"/>
</dbReference>
<accession>A0ABN1VMZ9</accession>
<dbReference type="PROSITE" id="PS00211">
    <property type="entry name" value="ABC_TRANSPORTER_1"/>
    <property type="match status" value="2"/>
</dbReference>
<dbReference type="InterPro" id="IPR003593">
    <property type="entry name" value="AAA+_ATPase"/>
</dbReference>
<keyword evidence="11" id="KW-1185">Reference proteome</keyword>
<dbReference type="InterPro" id="IPR014223">
    <property type="entry name" value="ABC_CydC/D"/>
</dbReference>
<feature type="transmembrane region" description="Helical" evidence="7">
    <location>
        <begin position="682"/>
        <end position="704"/>
    </location>
</feature>
<feature type="transmembrane region" description="Helical" evidence="7">
    <location>
        <begin position="822"/>
        <end position="843"/>
    </location>
</feature>
<feature type="domain" description="ABC transporter" evidence="8">
    <location>
        <begin position="906"/>
        <end position="1125"/>
    </location>
</feature>
<evidence type="ECO:0000256" key="6">
    <source>
        <dbReference type="ARBA" id="ARBA00023136"/>
    </source>
</evidence>
<proteinExistence type="predicted"/>
<name>A0ABN1VMZ9_9MICO</name>
<evidence type="ECO:0000313" key="11">
    <source>
        <dbReference type="Proteomes" id="UP001500943"/>
    </source>
</evidence>
<comment type="caution">
    <text evidence="10">The sequence shown here is derived from an EMBL/GenBank/DDBJ whole genome shotgun (WGS) entry which is preliminary data.</text>
</comment>
<dbReference type="CDD" id="cd18584">
    <property type="entry name" value="ABC_6TM_AarD_CydD"/>
    <property type="match status" value="1"/>
</dbReference>
<evidence type="ECO:0000256" key="5">
    <source>
        <dbReference type="ARBA" id="ARBA00022989"/>
    </source>
</evidence>
<dbReference type="NCBIfam" id="TIGR02868">
    <property type="entry name" value="CydC"/>
    <property type="match status" value="1"/>
</dbReference>
<dbReference type="SUPFAM" id="SSF90123">
    <property type="entry name" value="ABC transporter transmembrane region"/>
    <property type="match status" value="2"/>
</dbReference>
<feature type="domain" description="ABC transmembrane type-1" evidence="9">
    <location>
        <begin position="25"/>
        <end position="301"/>
    </location>
</feature>
<feature type="transmembrane region" description="Helical" evidence="7">
    <location>
        <begin position="62"/>
        <end position="80"/>
    </location>
</feature>
<evidence type="ECO:0000256" key="7">
    <source>
        <dbReference type="SAM" id="Phobius"/>
    </source>
</evidence>
<feature type="transmembrane region" description="Helical" evidence="7">
    <location>
        <begin position="791"/>
        <end position="816"/>
    </location>
</feature>
<evidence type="ECO:0000256" key="1">
    <source>
        <dbReference type="ARBA" id="ARBA00004651"/>
    </source>
</evidence>
<keyword evidence="3" id="KW-0547">Nucleotide-binding</keyword>
<protein>
    <submittedName>
        <fullName evidence="10">Thiol reductant ABC exporter subunit CydD</fullName>
    </submittedName>
</protein>
<keyword evidence="5 7" id="KW-1133">Transmembrane helix</keyword>
<feature type="transmembrane region" description="Helical" evidence="7">
    <location>
        <begin position="599"/>
        <end position="621"/>
    </location>
</feature>
<dbReference type="Gene3D" id="1.20.1560.10">
    <property type="entry name" value="ABC transporter type 1, transmembrane domain"/>
    <property type="match status" value="2"/>
</dbReference>
<dbReference type="InterPro" id="IPR036640">
    <property type="entry name" value="ABC1_TM_sf"/>
</dbReference>
<dbReference type="Pfam" id="PF00664">
    <property type="entry name" value="ABC_membrane"/>
    <property type="match status" value="1"/>
</dbReference>
<evidence type="ECO:0000259" key="9">
    <source>
        <dbReference type="PROSITE" id="PS50929"/>
    </source>
</evidence>
<dbReference type="InterPro" id="IPR039421">
    <property type="entry name" value="Type_1_exporter"/>
</dbReference>
<dbReference type="SUPFAM" id="SSF52540">
    <property type="entry name" value="P-loop containing nucleoside triphosphate hydrolases"/>
    <property type="match status" value="2"/>
</dbReference>
<dbReference type="Pfam" id="PF00005">
    <property type="entry name" value="ABC_tran"/>
    <property type="match status" value="2"/>
</dbReference>
<feature type="transmembrane region" description="Helical" evidence="7">
    <location>
        <begin position="239"/>
        <end position="263"/>
    </location>
</feature>
<dbReference type="InterPro" id="IPR003439">
    <property type="entry name" value="ABC_transporter-like_ATP-bd"/>
</dbReference>
<keyword evidence="2 7" id="KW-0812">Transmembrane</keyword>
<sequence length="1126" mass="116382">MEGMKAILRERLAAGFGPGGLHTLFGLGLLAALKGLALVLMAEAVARGVVGVIEADARAWQFAIGLGVAAGLLRAAAAWATESFATRAALGAKEALRHELAERMLVGSDSRVGASTAIATVGLDELDNYYRVVLPAIVTTATVPLLIGARILSVDWVSALIIVVTVPLVPVFMVLVGGHTRERAEAASASLERLSDHLVELARGLPVLVGLGRVGEQSRALRAISAENRTTTMATLRSAFLSALVLELIATISVAVVAVFVGVRLVDDQLSLTVGLIALVLAPECFAPFRELGAAFHSSENGLTALRRARTIIDAPRAREHRQLDGKFRVVDLTIGYDGRALPAVDNLSFTATPGTITALDGPSGSGKSSVLEVLAGNREPSGGSVWGIDPQHVAWVPQHPHTVADTVIGELRLYSSDEKAIKSVVVELGLAAIAEADPRQVSPGELRRIAVARGLLRVEAGATLLLLDEPTAHLDPASAHRVETAIAELRGRPVTVLVASHESGIAALADQVVAVGASGGTRAVESHVDPLAVAQELDADAVAAPSSPRATLASLLEFVRPSLATLVGAIALGIGASLFAISLTAISGWLIVRASEHPPIMFLLVAIVGVRFFGIGRAALRYAERLATHSAVLSSVIELRVALWNGLGARALGSRALANGGVALDYLVAASDRVRDLVPRVVLPPAVAVGTSLAALIAVGLLHAPAVPVLLGGLAGALVGAPIIAVWVDRSAAHGIAEVQSRVVRAFAAMTGAASDLRANGVGERMLGRLDRIDAEAGALSRRSARALGIGNAVVVLACSVTAVAMLPVAAPAVIAGTLPIAVVAVLVLIPIGLVDSLIAFVDSVQQWPALGAALAKVRGVTAGVESTDAAVDRGRSGRGLRGSRTGIDTGAASADQPLANVNVLELSELGIRWPSSPALAFSGVTARVERGGWLVVEGPSGAGKSTLLAALLGYLPPAAGSWSLGGVDARELSPEQLRHVVTWCPQESHLFDSTIRANLLLGRAHDDQPSEHELVAVVRQVGLGSLFDSLDRGLDTRVGSAGKSLSGGERQRLAVARTLLTRAVVVLLDEPTAHLDAASAEQLIADLRVALADKIVVLVSHHADERRDSDVSVRLGAREQVSAL</sequence>
<comment type="subcellular location">
    <subcellularLocation>
        <location evidence="1">Cell membrane</location>
        <topology evidence="1">Multi-pass membrane protein</topology>
    </subcellularLocation>
</comment>
<evidence type="ECO:0000259" key="8">
    <source>
        <dbReference type="PROSITE" id="PS50893"/>
    </source>
</evidence>
<dbReference type="Proteomes" id="UP001500943">
    <property type="component" value="Unassembled WGS sequence"/>
</dbReference>
<dbReference type="EMBL" id="BAAAKW010000029">
    <property type="protein sequence ID" value="GAA1217698.1"/>
    <property type="molecule type" value="Genomic_DNA"/>
</dbReference>
<feature type="transmembrane region" description="Helical" evidence="7">
    <location>
        <begin position="564"/>
        <end position="593"/>
    </location>
</feature>
<feature type="transmembrane region" description="Helical" evidence="7">
    <location>
        <begin position="157"/>
        <end position="176"/>
    </location>
</feature>
<keyword evidence="4" id="KW-0067">ATP-binding</keyword>
<feature type="transmembrane region" description="Helical" evidence="7">
    <location>
        <begin position="710"/>
        <end position="729"/>
    </location>
</feature>
<evidence type="ECO:0000256" key="3">
    <source>
        <dbReference type="ARBA" id="ARBA00022741"/>
    </source>
</evidence>
<dbReference type="PANTHER" id="PTHR24221">
    <property type="entry name" value="ATP-BINDING CASSETTE SUB-FAMILY B"/>
    <property type="match status" value="1"/>
</dbReference>
<dbReference type="InterPro" id="IPR017871">
    <property type="entry name" value="ABC_transporter-like_CS"/>
</dbReference>